<proteinExistence type="predicted"/>
<dbReference type="SUPFAM" id="SSF141868">
    <property type="entry name" value="EAL domain-like"/>
    <property type="match status" value="1"/>
</dbReference>
<dbReference type="InterPro" id="IPR000014">
    <property type="entry name" value="PAS"/>
</dbReference>
<feature type="domain" description="EAL" evidence="2">
    <location>
        <begin position="267"/>
        <end position="504"/>
    </location>
</feature>
<dbReference type="RefSeq" id="WP_008338410.1">
    <property type="nucleotide sequence ID" value="NZ_AFRZ01000001.1"/>
</dbReference>
<dbReference type="Pfam" id="PF00563">
    <property type="entry name" value="EAL"/>
    <property type="match status" value="1"/>
</dbReference>
<feature type="domain" description="PAS" evidence="1">
    <location>
        <begin position="9"/>
        <end position="61"/>
    </location>
</feature>
<dbReference type="Gene3D" id="3.20.20.450">
    <property type="entry name" value="EAL domain"/>
    <property type="match status" value="1"/>
</dbReference>
<dbReference type="EMBL" id="AFRZ01000001">
    <property type="protein sequence ID" value="EHP28752.1"/>
    <property type="molecule type" value="Genomic_DNA"/>
</dbReference>
<accession>B6BL20</accession>
<dbReference type="Pfam" id="PF13426">
    <property type="entry name" value="PAS_9"/>
    <property type="match status" value="1"/>
</dbReference>
<organism evidence="3 4">
    <name type="scientific">Sulfurimonas gotlandica (strain DSM 19862 / JCM 16533 / GD1)</name>
    <dbReference type="NCBI Taxonomy" id="929558"/>
    <lineage>
        <taxon>Bacteria</taxon>
        <taxon>Pseudomonadati</taxon>
        <taxon>Campylobacterota</taxon>
        <taxon>Epsilonproteobacteria</taxon>
        <taxon>Campylobacterales</taxon>
        <taxon>Sulfurimonadaceae</taxon>
        <taxon>Sulfurimonas</taxon>
    </lineage>
</organism>
<evidence type="ECO:0000313" key="4">
    <source>
        <dbReference type="Proteomes" id="UP000006431"/>
    </source>
</evidence>
<dbReference type="HOGENOM" id="CLU_000445_70_50_7"/>
<accession>H1FT16</accession>
<dbReference type="STRING" id="929558.SMGD1_0225"/>
<dbReference type="eggNOG" id="COG2200">
    <property type="taxonomic scope" value="Bacteria"/>
</dbReference>
<dbReference type="SUPFAM" id="SSF55785">
    <property type="entry name" value="PYP-like sensor domain (PAS domain)"/>
    <property type="match status" value="1"/>
</dbReference>
<dbReference type="Gene3D" id="3.30.450.20">
    <property type="entry name" value="PAS domain"/>
    <property type="match status" value="1"/>
</dbReference>
<sequence length="504" mass="58523">MRVLSFQKLDIYGNITYINQKFCDISGYKKEYLIGKKHNILRHPKNSSSLYKEIWNTIKIENRTWHGTIMNKDKYDNSFYMDTMIKPIFDTQKNVIEYISLQHDISDVISPRRLLNDFINNSVEPMVVMMEIEHFGDIEKYYGIEISEKIEKKFETDFFDLLPNHCEFDKIYSSGYGVYALAQDKTKSTYTTNEIIANIHILQNDILNTTLHIDMFEYDISVVISMAYGEDALLNARHGLMYLKNNNKRFTLANGLSKEESRKSQKNLEILTMIRKAINSLNIVSLFQPIINNKTKNVEKYESLVRLIDENGKVISPFYFLDTAKKGQYYSQITSIVLDNSFLALNNTDADISINLSILDIEKKATREKIYSLLEKHNKHLHRLVFELLEDEAVKDFDLVKSFIHNVKTMGVKIAIDDFGVGYSNFERLLEYQPDILKIDGSLIKNIDKNPLSFNIVETIVAFAKKEHILTVAEYVENEDIFNILNDLGIDYSQGYYFGKPSAL</sequence>
<evidence type="ECO:0000259" key="1">
    <source>
        <dbReference type="PROSITE" id="PS50112"/>
    </source>
</evidence>
<dbReference type="CDD" id="cd01948">
    <property type="entry name" value="EAL"/>
    <property type="match status" value="1"/>
</dbReference>
<dbReference type="PANTHER" id="PTHR33121:SF79">
    <property type="entry name" value="CYCLIC DI-GMP PHOSPHODIESTERASE PDED-RELATED"/>
    <property type="match status" value="1"/>
</dbReference>
<dbReference type="PROSITE" id="PS50112">
    <property type="entry name" value="PAS"/>
    <property type="match status" value="1"/>
</dbReference>
<dbReference type="OrthoDB" id="9790732at2"/>
<dbReference type="SMART" id="SM00052">
    <property type="entry name" value="EAL"/>
    <property type="match status" value="1"/>
</dbReference>
<reference evidence="3 4" key="1">
    <citation type="journal article" date="2012" name="Proc. Natl. Acad. Sci. U.S.A.">
        <title>Genome and physiology of a model Epsilonproteobacterium responsible for sulfide detoxification in marine oxygen depletion zones.</title>
        <authorList>
            <person name="Grote J."/>
            <person name="Schott T."/>
            <person name="Bruckner C.G."/>
            <person name="Glockner F.O."/>
            <person name="Jost G."/>
            <person name="Teeling H."/>
            <person name="Labrenz M."/>
            <person name="Jurgens K."/>
        </authorList>
    </citation>
    <scope>NUCLEOTIDE SEQUENCE [LARGE SCALE GENOMIC DNA]</scope>
    <source>
        <strain evidence="3 4">GD1</strain>
    </source>
</reference>
<name>B6BL20_SULGG</name>
<dbReference type="PATRIC" id="fig|929558.5.peg.226"/>
<dbReference type="InterPro" id="IPR035965">
    <property type="entry name" value="PAS-like_dom_sf"/>
</dbReference>
<dbReference type="CDD" id="cd00130">
    <property type="entry name" value="PAS"/>
    <property type="match status" value="1"/>
</dbReference>
<comment type="caution">
    <text evidence="3">The sequence shown here is derived from an EMBL/GenBank/DDBJ whole genome shotgun (WGS) entry which is preliminary data.</text>
</comment>
<evidence type="ECO:0000259" key="2">
    <source>
        <dbReference type="PROSITE" id="PS50883"/>
    </source>
</evidence>
<dbReference type="AlphaFoldDB" id="B6BL20"/>
<gene>
    <name evidence="3" type="ORF">SMGD1_0225</name>
</gene>
<dbReference type="InterPro" id="IPR035919">
    <property type="entry name" value="EAL_sf"/>
</dbReference>
<dbReference type="InterPro" id="IPR001633">
    <property type="entry name" value="EAL_dom"/>
</dbReference>
<protein>
    <submittedName>
        <fullName evidence="3">Diguanylate cyclase/phosphodiesterase (GGDEF &amp; EAL domains) with PAS/PAC sensor(S)</fullName>
    </submittedName>
</protein>
<dbReference type="NCBIfam" id="TIGR00229">
    <property type="entry name" value="sensory_box"/>
    <property type="match status" value="1"/>
</dbReference>
<dbReference type="Proteomes" id="UP000006431">
    <property type="component" value="Unassembled WGS sequence"/>
</dbReference>
<dbReference type="InterPro" id="IPR050706">
    <property type="entry name" value="Cyclic-di-GMP_PDE-like"/>
</dbReference>
<evidence type="ECO:0000313" key="3">
    <source>
        <dbReference type="EMBL" id="EHP28752.1"/>
    </source>
</evidence>
<dbReference type="PANTHER" id="PTHR33121">
    <property type="entry name" value="CYCLIC DI-GMP PHOSPHODIESTERASE PDEF"/>
    <property type="match status" value="1"/>
</dbReference>
<dbReference type="eggNOG" id="COG0745">
    <property type="taxonomic scope" value="Bacteria"/>
</dbReference>
<dbReference type="GO" id="GO:0071111">
    <property type="term" value="F:cyclic-guanylate-specific phosphodiesterase activity"/>
    <property type="evidence" value="ECO:0007669"/>
    <property type="project" value="InterPro"/>
</dbReference>
<dbReference type="PROSITE" id="PS50883">
    <property type="entry name" value="EAL"/>
    <property type="match status" value="1"/>
</dbReference>
<keyword evidence="4" id="KW-1185">Reference proteome</keyword>